<keyword evidence="3" id="KW-1185">Reference proteome</keyword>
<sequence length="100" mass="10719">MSIVSKETVRAGPQYRWCRDALIKDLAKLKILRTPRAILTNPAAFKPLPNSSDDQGDSDATSTPGNPAPTLRPSPPPTSQPPYAHALVPALAPARRLSPN</sequence>
<reference evidence="2" key="1">
    <citation type="submission" date="2013-11" db="EMBL/GenBank/DDBJ databases">
        <title>Genome sequence of the fusiform rust pathogen reveals effectors for host alternation and coevolution with pine.</title>
        <authorList>
            <consortium name="DOE Joint Genome Institute"/>
            <person name="Smith K."/>
            <person name="Pendleton A."/>
            <person name="Kubisiak T."/>
            <person name="Anderson C."/>
            <person name="Salamov A."/>
            <person name="Aerts A."/>
            <person name="Riley R."/>
            <person name="Clum A."/>
            <person name="Lindquist E."/>
            <person name="Ence D."/>
            <person name="Campbell M."/>
            <person name="Kronenberg Z."/>
            <person name="Feau N."/>
            <person name="Dhillon B."/>
            <person name="Hamelin R."/>
            <person name="Burleigh J."/>
            <person name="Smith J."/>
            <person name="Yandell M."/>
            <person name="Nelson C."/>
            <person name="Grigoriev I."/>
            <person name="Davis J."/>
        </authorList>
    </citation>
    <scope>NUCLEOTIDE SEQUENCE</scope>
    <source>
        <strain evidence="2">G11</strain>
    </source>
</reference>
<proteinExistence type="predicted"/>
<evidence type="ECO:0000256" key="1">
    <source>
        <dbReference type="SAM" id="MobiDB-lite"/>
    </source>
</evidence>
<organism evidence="2 3">
    <name type="scientific">Cronartium quercuum f. sp. fusiforme G11</name>
    <dbReference type="NCBI Taxonomy" id="708437"/>
    <lineage>
        <taxon>Eukaryota</taxon>
        <taxon>Fungi</taxon>
        <taxon>Dikarya</taxon>
        <taxon>Basidiomycota</taxon>
        <taxon>Pucciniomycotina</taxon>
        <taxon>Pucciniomycetes</taxon>
        <taxon>Pucciniales</taxon>
        <taxon>Coleosporiaceae</taxon>
        <taxon>Cronartium</taxon>
    </lineage>
</organism>
<dbReference type="AlphaFoldDB" id="A0A9P6NP99"/>
<dbReference type="EMBL" id="MU167251">
    <property type="protein sequence ID" value="KAG0147136.1"/>
    <property type="molecule type" value="Genomic_DNA"/>
</dbReference>
<comment type="caution">
    <text evidence="2">The sequence shown here is derived from an EMBL/GenBank/DDBJ whole genome shotgun (WGS) entry which is preliminary data.</text>
</comment>
<feature type="compositionally biased region" description="Polar residues" evidence="1">
    <location>
        <begin position="49"/>
        <end position="65"/>
    </location>
</feature>
<protein>
    <submittedName>
        <fullName evidence="2">Uncharacterized protein</fullName>
    </submittedName>
</protein>
<feature type="region of interest" description="Disordered" evidence="1">
    <location>
        <begin position="40"/>
        <end position="100"/>
    </location>
</feature>
<accession>A0A9P6NP99</accession>
<feature type="compositionally biased region" description="Pro residues" evidence="1">
    <location>
        <begin position="66"/>
        <end position="80"/>
    </location>
</feature>
<gene>
    <name evidence="2" type="ORF">CROQUDRAFT_91764</name>
</gene>
<feature type="compositionally biased region" description="Low complexity" evidence="1">
    <location>
        <begin position="81"/>
        <end position="100"/>
    </location>
</feature>
<evidence type="ECO:0000313" key="2">
    <source>
        <dbReference type="EMBL" id="KAG0147136.1"/>
    </source>
</evidence>
<evidence type="ECO:0000313" key="3">
    <source>
        <dbReference type="Proteomes" id="UP000886653"/>
    </source>
</evidence>
<dbReference type="Proteomes" id="UP000886653">
    <property type="component" value="Unassembled WGS sequence"/>
</dbReference>
<name>A0A9P6NP99_9BASI</name>